<proteinExistence type="predicted"/>
<reference evidence="1 2" key="1">
    <citation type="submission" date="2015-04" db="EMBL/GenBank/DDBJ databases">
        <title>Draft genome of the roundworm Trichinella nativa.</title>
        <authorList>
            <person name="Mitreva M."/>
        </authorList>
    </citation>
    <scope>NUCLEOTIDE SEQUENCE [LARGE SCALE GENOMIC DNA]</scope>
    <source>
        <strain evidence="1 2">ISS45</strain>
    </source>
</reference>
<evidence type="ECO:0000313" key="2">
    <source>
        <dbReference type="Proteomes" id="UP000243006"/>
    </source>
</evidence>
<dbReference type="EMBL" id="LVZM01013429">
    <property type="protein sequence ID" value="OUC44088.1"/>
    <property type="molecule type" value="Genomic_DNA"/>
</dbReference>
<evidence type="ECO:0000313" key="1">
    <source>
        <dbReference type="EMBL" id="OUC44088.1"/>
    </source>
</evidence>
<dbReference type="Proteomes" id="UP000243006">
    <property type="component" value="Unassembled WGS sequence"/>
</dbReference>
<dbReference type="AlphaFoldDB" id="A0A1Y3ELV0"/>
<organism evidence="1 2">
    <name type="scientific">Trichinella nativa</name>
    <dbReference type="NCBI Taxonomy" id="6335"/>
    <lineage>
        <taxon>Eukaryota</taxon>
        <taxon>Metazoa</taxon>
        <taxon>Ecdysozoa</taxon>
        <taxon>Nematoda</taxon>
        <taxon>Enoplea</taxon>
        <taxon>Dorylaimia</taxon>
        <taxon>Trichinellida</taxon>
        <taxon>Trichinellidae</taxon>
        <taxon>Trichinella</taxon>
    </lineage>
</organism>
<protein>
    <submittedName>
        <fullName evidence="1">Uncharacterized protein</fullName>
    </submittedName>
</protein>
<accession>A0A1Y3ELV0</accession>
<feature type="non-terminal residue" evidence="1">
    <location>
        <position position="37"/>
    </location>
</feature>
<name>A0A1Y3ELV0_9BILA</name>
<sequence length="37" mass="4162">MEHFRISISGNITCVRYFGGGCFTRLGRIMQSEGCFS</sequence>
<comment type="caution">
    <text evidence="1">The sequence shown here is derived from an EMBL/GenBank/DDBJ whole genome shotgun (WGS) entry which is preliminary data.</text>
</comment>
<gene>
    <name evidence="1" type="ORF">D917_02329</name>
</gene>